<sequence>MTDPNATGADTPLDSILDAVNADASADSAATGTSTDTADDRQRELDESRDKYLRLAAEFENFRRRAVKERQEAGWRSQGDLVRGILDALDDLNRFANVDPATVDSKAVVEGVSLVEKKILKSLAGHGFEVIDPTGHPFNPTLHEAVTTTPAASAEEDDLVAACFQAGYVINGLVLRPARVVVKQWAGA</sequence>
<evidence type="ECO:0000256" key="3">
    <source>
        <dbReference type="HAMAP-Rule" id="MF_01151"/>
    </source>
</evidence>
<dbReference type="InterPro" id="IPR013805">
    <property type="entry name" value="GrpE_CC"/>
</dbReference>
<dbReference type="GO" id="GO:0005737">
    <property type="term" value="C:cytoplasm"/>
    <property type="evidence" value="ECO:0007669"/>
    <property type="project" value="UniProtKB-SubCell"/>
</dbReference>
<dbReference type="Proteomes" id="UP000264071">
    <property type="component" value="Unassembled WGS sequence"/>
</dbReference>
<reference evidence="7 8" key="1">
    <citation type="journal article" date="2018" name="Nat. Biotechnol.">
        <title>A standardized bacterial taxonomy based on genome phylogeny substantially revises the tree of life.</title>
        <authorList>
            <person name="Parks D.H."/>
            <person name="Chuvochina M."/>
            <person name="Waite D.W."/>
            <person name="Rinke C."/>
            <person name="Skarshewski A."/>
            <person name="Chaumeil P.A."/>
            <person name="Hugenholtz P."/>
        </authorList>
    </citation>
    <scope>NUCLEOTIDE SEQUENCE [LARGE SCALE GENOMIC DNA]</scope>
    <source>
        <strain evidence="7">UBA8844</strain>
    </source>
</reference>
<dbReference type="PANTHER" id="PTHR21237">
    <property type="entry name" value="GRPE PROTEIN"/>
    <property type="match status" value="1"/>
</dbReference>
<feature type="region of interest" description="Disordered" evidence="6">
    <location>
        <begin position="1"/>
        <end position="46"/>
    </location>
</feature>
<name>A0A3D4V8H5_9BACT</name>
<comment type="caution">
    <text evidence="7">The sequence shown here is derived from an EMBL/GenBank/DDBJ whole genome shotgun (WGS) entry which is preliminary data.</text>
</comment>
<evidence type="ECO:0000313" key="8">
    <source>
        <dbReference type="Proteomes" id="UP000264071"/>
    </source>
</evidence>
<feature type="compositionally biased region" description="Low complexity" evidence="6">
    <location>
        <begin position="22"/>
        <end position="36"/>
    </location>
</feature>
<dbReference type="HAMAP" id="MF_01151">
    <property type="entry name" value="GrpE"/>
    <property type="match status" value="1"/>
</dbReference>
<dbReference type="Gene3D" id="3.90.20.20">
    <property type="match status" value="1"/>
</dbReference>
<evidence type="ECO:0000256" key="5">
    <source>
        <dbReference type="RuleBase" id="RU004478"/>
    </source>
</evidence>
<dbReference type="InterPro" id="IPR000740">
    <property type="entry name" value="GrpE"/>
</dbReference>
<evidence type="ECO:0000256" key="2">
    <source>
        <dbReference type="ARBA" id="ARBA00023186"/>
    </source>
</evidence>
<comment type="function">
    <text evidence="3 4">Participates actively in the response to hyperosmotic and heat shock by preventing the aggregation of stress-denatured proteins, in association with DnaK and GrpE. It is the nucleotide exchange factor for DnaK and may function as a thermosensor. Unfolded proteins bind initially to DnaJ; upon interaction with the DnaJ-bound protein, DnaK hydrolyzes its bound ATP, resulting in the formation of a stable complex. GrpE releases ADP from DnaK; ATP binding to DnaK triggers the release of the substrate protein, thus completing the reaction cycle. Several rounds of ATP-dependent interactions between DnaJ, DnaK and GrpE are required for fully efficient folding.</text>
</comment>
<gene>
    <name evidence="3 7" type="primary">grpE</name>
    <name evidence="7" type="ORF">DGD08_06955</name>
</gene>
<dbReference type="OMA" id="PHRHQAI"/>
<keyword evidence="3 4" id="KW-0346">Stress response</keyword>
<dbReference type="EMBL" id="DPIY01000006">
    <property type="protein sequence ID" value="HCT56938.1"/>
    <property type="molecule type" value="Genomic_DNA"/>
</dbReference>
<dbReference type="GO" id="GO:0051087">
    <property type="term" value="F:protein-folding chaperone binding"/>
    <property type="evidence" value="ECO:0007669"/>
    <property type="project" value="InterPro"/>
</dbReference>
<dbReference type="SUPFAM" id="SSF51064">
    <property type="entry name" value="Head domain of nucleotide exchange factor GrpE"/>
    <property type="match status" value="1"/>
</dbReference>
<dbReference type="PANTHER" id="PTHR21237:SF23">
    <property type="entry name" value="GRPE PROTEIN HOMOLOG, MITOCHONDRIAL"/>
    <property type="match status" value="1"/>
</dbReference>
<dbReference type="GO" id="GO:0006457">
    <property type="term" value="P:protein folding"/>
    <property type="evidence" value="ECO:0007669"/>
    <property type="project" value="InterPro"/>
</dbReference>
<dbReference type="PRINTS" id="PR00773">
    <property type="entry name" value="GRPEPROTEIN"/>
</dbReference>
<dbReference type="GO" id="GO:0051082">
    <property type="term" value="F:unfolded protein binding"/>
    <property type="evidence" value="ECO:0007669"/>
    <property type="project" value="TreeGrafter"/>
</dbReference>
<organism evidence="7 8">
    <name type="scientific">Gemmatimonas aurantiaca</name>
    <dbReference type="NCBI Taxonomy" id="173480"/>
    <lineage>
        <taxon>Bacteria</taxon>
        <taxon>Pseudomonadati</taxon>
        <taxon>Gemmatimonadota</taxon>
        <taxon>Gemmatimonadia</taxon>
        <taxon>Gemmatimonadales</taxon>
        <taxon>Gemmatimonadaceae</taxon>
        <taxon>Gemmatimonas</taxon>
    </lineage>
</organism>
<dbReference type="SUPFAM" id="SSF58014">
    <property type="entry name" value="Coiled-coil domain of nucleotide exchange factor GrpE"/>
    <property type="match status" value="1"/>
</dbReference>
<evidence type="ECO:0000256" key="4">
    <source>
        <dbReference type="RuleBase" id="RU000639"/>
    </source>
</evidence>
<comment type="similarity">
    <text evidence="1 3 5">Belongs to the GrpE family.</text>
</comment>
<dbReference type="PROSITE" id="PS01071">
    <property type="entry name" value="GRPE"/>
    <property type="match status" value="1"/>
</dbReference>
<evidence type="ECO:0000313" key="7">
    <source>
        <dbReference type="EMBL" id="HCT56938.1"/>
    </source>
</evidence>
<dbReference type="CDD" id="cd00446">
    <property type="entry name" value="GrpE"/>
    <property type="match status" value="1"/>
</dbReference>
<dbReference type="Gene3D" id="2.30.22.10">
    <property type="entry name" value="Head domain of nucleotide exchange factor GrpE"/>
    <property type="match status" value="1"/>
</dbReference>
<evidence type="ECO:0000256" key="6">
    <source>
        <dbReference type="SAM" id="MobiDB-lite"/>
    </source>
</evidence>
<dbReference type="GO" id="GO:0000774">
    <property type="term" value="F:adenyl-nucleotide exchange factor activity"/>
    <property type="evidence" value="ECO:0007669"/>
    <property type="project" value="InterPro"/>
</dbReference>
<dbReference type="GO" id="GO:0042803">
    <property type="term" value="F:protein homodimerization activity"/>
    <property type="evidence" value="ECO:0007669"/>
    <property type="project" value="InterPro"/>
</dbReference>
<keyword evidence="2 3" id="KW-0143">Chaperone</keyword>
<keyword evidence="3" id="KW-0963">Cytoplasm</keyword>
<dbReference type="InterPro" id="IPR009012">
    <property type="entry name" value="GrpE_head"/>
</dbReference>
<evidence type="ECO:0000256" key="1">
    <source>
        <dbReference type="ARBA" id="ARBA00009054"/>
    </source>
</evidence>
<accession>A0A3D4V8H5</accession>
<protein>
    <recommendedName>
        <fullName evidence="3 4">Protein GrpE</fullName>
    </recommendedName>
    <alternativeName>
        <fullName evidence="3">HSP-70 cofactor</fullName>
    </alternativeName>
</protein>
<comment type="subcellular location">
    <subcellularLocation>
        <location evidence="3">Cytoplasm</location>
    </subcellularLocation>
</comment>
<dbReference type="AlphaFoldDB" id="A0A3D4V8H5"/>
<comment type="subunit">
    <text evidence="3">Homodimer.</text>
</comment>
<dbReference type="Pfam" id="PF01025">
    <property type="entry name" value="GrpE"/>
    <property type="match status" value="1"/>
</dbReference>
<proteinExistence type="inferred from homology"/>